<dbReference type="EMBL" id="CADCVD010000009">
    <property type="protein sequence ID" value="CAA9424513.1"/>
    <property type="molecule type" value="Genomic_DNA"/>
</dbReference>
<sequence>VHPWRGGGLALRDFSWEHHCKRLLLRWRAHLHYRRLRAASGDDQPEELHKYQPAKRTDQEICL</sequence>
<feature type="compositionally biased region" description="Basic and acidic residues" evidence="1">
    <location>
        <begin position="46"/>
        <end position="63"/>
    </location>
</feature>
<reference evidence="2" key="1">
    <citation type="submission" date="2020-02" db="EMBL/GenBank/DDBJ databases">
        <authorList>
            <person name="Meier V. D."/>
        </authorList>
    </citation>
    <scope>NUCLEOTIDE SEQUENCE</scope>
    <source>
        <strain evidence="2">AVDCRST_MAG37</strain>
    </source>
</reference>
<accession>A0A6J4PS75</accession>
<gene>
    <name evidence="2" type="ORF">AVDCRST_MAG37-162</name>
</gene>
<protein>
    <submittedName>
        <fullName evidence="2">Uncharacterized protein</fullName>
    </submittedName>
</protein>
<proteinExistence type="predicted"/>
<feature type="non-terminal residue" evidence="2">
    <location>
        <position position="63"/>
    </location>
</feature>
<organism evidence="2">
    <name type="scientific">uncultured Rubrobacteraceae bacterium</name>
    <dbReference type="NCBI Taxonomy" id="349277"/>
    <lineage>
        <taxon>Bacteria</taxon>
        <taxon>Bacillati</taxon>
        <taxon>Actinomycetota</taxon>
        <taxon>Rubrobacteria</taxon>
        <taxon>Rubrobacterales</taxon>
        <taxon>Rubrobacteraceae</taxon>
        <taxon>environmental samples</taxon>
    </lineage>
</organism>
<evidence type="ECO:0000256" key="1">
    <source>
        <dbReference type="SAM" id="MobiDB-lite"/>
    </source>
</evidence>
<feature type="non-terminal residue" evidence="2">
    <location>
        <position position="1"/>
    </location>
</feature>
<dbReference type="AlphaFoldDB" id="A0A6J4PS75"/>
<name>A0A6J4PS75_9ACTN</name>
<evidence type="ECO:0000313" key="2">
    <source>
        <dbReference type="EMBL" id="CAA9424513.1"/>
    </source>
</evidence>
<feature type="region of interest" description="Disordered" evidence="1">
    <location>
        <begin position="42"/>
        <end position="63"/>
    </location>
</feature>